<dbReference type="Proteomes" id="UP000286097">
    <property type="component" value="Unassembled WGS sequence"/>
</dbReference>
<evidence type="ECO:0000313" key="9">
    <source>
        <dbReference type="EMBL" id="RMX64005.1"/>
    </source>
</evidence>
<dbReference type="AlphaFoldDB" id="A0A3M6VAG5"/>
<dbReference type="PANTHER" id="PTHR12315">
    <property type="entry name" value="BICOID-INTERACTING PROTEIN RELATED"/>
    <property type="match status" value="1"/>
</dbReference>
<feature type="region of interest" description="Disordered" evidence="7">
    <location>
        <begin position="161"/>
        <end position="199"/>
    </location>
</feature>
<dbReference type="GO" id="GO:0008171">
    <property type="term" value="F:O-methyltransferase activity"/>
    <property type="evidence" value="ECO:0007669"/>
    <property type="project" value="UniProtKB-UniRule"/>
</dbReference>
<keyword evidence="3 6" id="KW-0808">Transferase</keyword>
<dbReference type="InterPro" id="IPR029063">
    <property type="entry name" value="SAM-dependent_MTases_sf"/>
</dbReference>
<dbReference type="STRING" id="542832.A0A3M6VAG5"/>
<keyword evidence="2 6" id="KW-0489">Methyltransferase</keyword>
<dbReference type="CDD" id="cd02440">
    <property type="entry name" value="AdoMet_MTases"/>
    <property type="match status" value="1"/>
</dbReference>
<evidence type="ECO:0000256" key="7">
    <source>
        <dbReference type="SAM" id="MobiDB-lite"/>
    </source>
</evidence>
<evidence type="ECO:0000256" key="4">
    <source>
        <dbReference type="ARBA" id="ARBA00022691"/>
    </source>
</evidence>
<comment type="caution">
    <text evidence="9">The sequence shown here is derived from an EMBL/GenBank/DDBJ whole genome shotgun (WGS) entry which is preliminary data.</text>
</comment>
<accession>A0A3M6VAG5</accession>
<evidence type="ECO:0000259" key="8">
    <source>
        <dbReference type="PROSITE" id="PS51515"/>
    </source>
</evidence>
<dbReference type="InterPro" id="IPR039772">
    <property type="entry name" value="Bin3-like"/>
</dbReference>
<evidence type="ECO:0000256" key="6">
    <source>
        <dbReference type="RuleBase" id="RU367087"/>
    </source>
</evidence>
<dbReference type="Proteomes" id="UP000282087">
    <property type="component" value="Unassembled WGS sequence"/>
</dbReference>
<comment type="similarity">
    <text evidence="1 6">Belongs to the methyltransferase superfamily.</text>
</comment>
<reference evidence="11 12" key="1">
    <citation type="submission" date="2018-06" db="EMBL/GenBank/DDBJ databases">
        <title>Comparative genomics of downy mildews reveals potential adaptations to biotrophy.</title>
        <authorList>
            <person name="Fletcher K."/>
            <person name="Klosterman S.J."/>
            <person name="Derevnina L."/>
            <person name="Martin F."/>
            <person name="Koike S."/>
            <person name="Reyes Chin-Wo S."/>
            <person name="Mou B."/>
            <person name="Michelmore R."/>
        </authorList>
    </citation>
    <scope>NUCLEOTIDE SEQUENCE [LARGE SCALE GENOMIC DNA]</scope>
    <source>
        <strain evidence="10 12">R13</strain>
        <strain evidence="9 11">R14</strain>
    </source>
</reference>
<evidence type="ECO:0000256" key="3">
    <source>
        <dbReference type="ARBA" id="ARBA00022679"/>
    </source>
</evidence>
<dbReference type="EMBL" id="QLLG01000347">
    <property type="protein sequence ID" value="RMX64005.1"/>
    <property type="molecule type" value="Genomic_DNA"/>
</dbReference>
<keyword evidence="4 5" id="KW-0949">S-adenosyl-L-methionine</keyword>
<dbReference type="GO" id="GO:0040031">
    <property type="term" value="P:snRNA modification"/>
    <property type="evidence" value="ECO:0007669"/>
    <property type="project" value="TreeGrafter"/>
</dbReference>
<dbReference type="Pfam" id="PF06859">
    <property type="entry name" value="Bin3"/>
    <property type="match status" value="1"/>
</dbReference>
<dbReference type="PANTHER" id="PTHR12315:SF0">
    <property type="entry name" value="7SK SNRNA METHYLPHOSPHATE CAPPING ENZYME"/>
    <property type="match status" value="1"/>
</dbReference>
<dbReference type="Gene3D" id="3.40.50.150">
    <property type="entry name" value="Vaccinia Virus protein VP39"/>
    <property type="match status" value="1"/>
</dbReference>
<dbReference type="SUPFAM" id="SSF53335">
    <property type="entry name" value="S-adenosyl-L-methionine-dependent methyltransferases"/>
    <property type="match status" value="1"/>
</dbReference>
<dbReference type="InterPro" id="IPR010675">
    <property type="entry name" value="Bin3_C"/>
</dbReference>
<protein>
    <recommendedName>
        <fullName evidence="6">RNA methyltransferase</fullName>
        <ecNumber evidence="6">2.1.1.-</ecNumber>
    </recommendedName>
</protein>
<dbReference type="GO" id="GO:0017069">
    <property type="term" value="F:snRNA binding"/>
    <property type="evidence" value="ECO:0007669"/>
    <property type="project" value="TreeGrafter"/>
</dbReference>
<dbReference type="OrthoDB" id="10017101at2759"/>
<evidence type="ECO:0000313" key="12">
    <source>
        <dbReference type="Proteomes" id="UP000286097"/>
    </source>
</evidence>
<keyword evidence="11" id="KW-1185">Reference proteome</keyword>
<sequence length="364" mass="41599">MFVQHCEHTCASKNVQKAPQHLLFSYFYNITPMRKRTQPDEVSTTNKRKQTKKTFTQQRVGNFRSYYTYRLGQKHQGELEDDPRLDAFEKRWFEGKRGLDIGCNSGEFTITIAKRLAPSYLLGVDVDPQLISRARGHLKDIIRQEQIEKAYSEIPVIKATSKESRDGIAEPPADIGGEAESEGLQKTTKAMTSTKTSGGDTFTKEMPLSFRLWKTSMHSQDTVPRAIGKAAVGSAFPLNVIFKREDIVSDVHAGKDYDFITCLSVTKWIHLFHGDEGVKKMFAKMYELLTPGGRLILEPQPWKSYHKRKFTSEITTANYPKIQLRPKDFPKHLVDITGFRSCEFLEICQTSSKGFRRPVYVAQK</sequence>
<dbReference type="EMBL" id="QKXF01000302">
    <property type="protein sequence ID" value="RQM12869.1"/>
    <property type="molecule type" value="Genomic_DNA"/>
</dbReference>
<evidence type="ECO:0000313" key="10">
    <source>
        <dbReference type="EMBL" id="RQM12869.1"/>
    </source>
</evidence>
<dbReference type="PROSITE" id="PS51515">
    <property type="entry name" value="BIN3_SAM"/>
    <property type="match status" value="1"/>
</dbReference>
<feature type="compositionally biased region" description="Low complexity" evidence="7">
    <location>
        <begin position="186"/>
        <end position="197"/>
    </location>
</feature>
<evidence type="ECO:0000313" key="11">
    <source>
        <dbReference type="Proteomes" id="UP000282087"/>
    </source>
</evidence>
<gene>
    <name evidence="10" type="ORF">DD237_006094</name>
    <name evidence="9" type="ORF">DD238_005591</name>
</gene>
<evidence type="ECO:0000256" key="5">
    <source>
        <dbReference type="PROSITE-ProRule" id="PRU00848"/>
    </source>
</evidence>
<name>A0A3M6VAG5_9STRA</name>
<evidence type="ECO:0000256" key="2">
    <source>
        <dbReference type="ARBA" id="ARBA00022603"/>
    </source>
</evidence>
<evidence type="ECO:0000256" key="1">
    <source>
        <dbReference type="ARBA" id="ARBA00008361"/>
    </source>
</evidence>
<dbReference type="GO" id="GO:0032259">
    <property type="term" value="P:methylation"/>
    <property type="evidence" value="ECO:0007669"/>
    <property type="project" value="UniProtKB-KW"/>
</dbReference>
<dbReference type="InterPro" id="IPR024160">
    <property type="entry name" value="BIN3_SAM-bd_dom"/>
</dbReference>
<dbReference type="GO" id="GO:0008173">
    <property type="term" value="F:RNA methyltransferase activity"/>
    <property type="evidence" value="ECO:0007669"/>
    <property type="project" value="UniProtKB-UniRule"/>
</dbReference>
<organism evidence="9 11">
    <name type="scientific">Peronospora effusa</name>
    <dbReference type="NCBI Taxonomy" id="542832"/>
    <lineage>
        <taxon>Eukaryota</taxon>
        <taxon>Sar</taxon>
        <taxon>Stramenopiles</taxon>
        <taxon>Oomycota</taxon>
        <taxon>Peronosporomycetes</taxon>
        <taxon>Peronosporales</taxon>
        <taxon>Peronosporaceae</taxon>
        <taxon>Peronospora</taxon>
    </lineage>
</organism>
<dbReference type="EC" id="2.1.1.-" evidence="6"/>
<feature type="domain" description="Bin3-type SAM" evidence="8">
    <location>
        <begin position="82"/>
        <end position="364"/>
    </location>
</feature>
<dbReference type="VEuPathDB" id="FungiDB:DD237_006094"/>
<proteinExistence type="inferred from homology"/>